<dbReference type="InterPro" id="IPR038722">
    <property type="entry name" value="Ner_HTH_dom"/>
</dbReference>
<dbReference type="EMBL" id="QFFZ01000034">
    <property type="protein sequence ID" value="TEB10015.1"/>
    <property type="molecule type" value="Genomic_DNA"/>
</dbReference>
<evidence type="ECO:0000259" key="5">
    <source>
        <dbReference type="Pfam" id="PF13693"/>
    </source>
</evidence>
<evidence type="ECO:0000256" key="1">
    <source>
        <dbReference type="ARBA" id="ARBA00006157"/>
    </source>
</evidence>
<keyword evidence="2" id="KW-0805">Transcription regulation</keyword>
<evidence type="ECO:0000313" key="6">
    <source>
        <dbReference type="EMBL" id="TEB10015.1"/>
    </source>
</evidence>
<keyword evidence="4" id="KW-0804">Transcription</keyword>
<dbReference type="GO" id="GO:0003677">
    <property type="term" value="F:DNA binding"/>
    <property type="evidence" value="ECO:0007669"/>
    <property type="project" value="UniProtKB-KW"/>
</dbReference>
<proteinExistence type="inferred from homology"/>
<feature type="domain" description="Ner winged helix-turn-helix DNA-binding" evidence="5">
    <location>
        <begin position="11"/>
        <end position="86"/>
    </location>
</feature>
<keyword evidence="3" id="KW-0238">DNA-binding</keyword>
<evidence type="ECO:0000256" key="4">
    <source>
        <dbReference type="ARBA" id="ARBA00023163"/>
    </source>
</evidence>
<organism evidence="6 7">
    <name type="scientific">Pelotomaculum propionicicum</name>
    <dbReference type="NCBI Taxonomy" id="258475"/>
    <lineage>
        <taxon>Bacteria</taxon>
        <taxon>Bacillati</taxon>
        <taxon>Bacillota</taxon>
        <taxon>Clostridia</taxon>
        <taxon>Eubacteriales</taxon>
        <taxon>Desulfotomaculaceae</taxon>
        <taxon>Pelotomaculum</taxon>
    </lineage>
</organism>
<evidence type="ECO:0000256" key="3">
    <source>
        <dbReference type="ARBA" id="ARBA00023125"/>
    </source>
</evidence>
<accession>A0A4Y7RM20</accession>
<evidence type="ECO:0000313" key="7">
    <source>
        <dbReference type="Proteomes" id="UP000297597"/>
    </source>
</evidence>
<protein>
    <recommendedName>
        <fullName evidence="5">Ner winged helix-turn-helix DNA-binding domain-containing protein</fullName>
    </recommendedName>
</protein>
<dbReference type="InterPro" id="IPR010982">
    <property type="entry name" value="Lambda_DNA-bd_dom_sf"/>
</dbReference>
<sequence length="89" mass="9924">MGKSDSTGKGMKPEEIRAAMYLNRVKLKDIANDAGVSIGRIHQVIYKIGRNKGYRIRPYIAKAIGKTVEEVWPDETNKESGEACQRACL</sequence>
<dbReference type="Pfam" id="PF13693">
    <property type="entry name" value="HTH_35"/>
    <property type="match status" value="1"/>
</dbReference>
<comment type="similarity">
    <text evidence="1">Belongs to the ner transcriptional regulatory family.</text>
</comment>
<dbReference type="RefSeq" id="WP_134214519.1">
    <property type="nucleotide sequence ID" value="NZ_QFFZ01000034.1"/>
</dbReference>
<dbReference type="Proteomes" id="UP000297597">
    <property type="component" value="Unassembled WGS sequence"/>
</dbReference>
<reference evidence="6 7" key="1">
    <citation type="journal article" date="2018" name="Environ. Microbiol.">
        <title>Novel energy conservation strategies and behaviour of Pelotomaculum schinkii driving syntrophic propionate catabolism.</title>
        <authorList>
            <person name="Hidalgo-Ahumada C.A.P."/>
            <person name="Nobu M.K."/>
            <person name="Narihiro T."/>
            <person name="Tamaki H."/>
            <person name="Liu W.T."/>
            <person name="Kamagata Y."/>
            <person name="Stams A.J.M."/>
            <person name="Imachi H."/>
            <person name="Sousa D.Z."/>
        </authorList>
    </citation>
    <scope>NUCLEOTIDE SEQUENCE [LARGE SCALE GENOMIC DNA]</scope>
    <source>
        <strain evidence="6 7">MGP</strain>
    </source>
</reference>
<name>A0A4Y7RM20_9FIRM</name>
<dbReference type="OrthoDB" id="1809568at2"/>
<keyword evidence="7" id="KW-1185">Reference proteome</keyword>
<gene>
    <name evidence="6" type="ORF">Pmgp_02710</name>
</gene>
<dbReference type="AlphaFoldDB" id="A0A4Y7RM20"/>
<comment type="caution">
    <text evidence="6">The sequence shown here is derived from an EMBL/GenBank/DDBJ whole genome shotgun (WGS) entry which is preliminary data.</text>
</comment>
<evidence type="ECO:0000256" key="2">
    <source>
        <dbReference type="ARBA" id="ARBA00023015"/>
    </source>
</evidence>
<dbReference type="Gene3D" id="1.10.260.40">
    <property type="entry name" value="lambda repressor-like DNA-binding domains"/>
    <property type="match status" value="1"/>
</dbReference>